<keyword evidence="2" id="KW-1185">Reference proteome</keyword>
<organism evidence="1 2">
    <name type="scientific">Oxobacter pfennigii</name>
    <dbReference type="NCBI Taxonomy" id="36849"/>
    <lineage>
        <taxon>Bacteria</taxon>
        <taxon>Bacillati</taxon>
        <taxon>Bacillota</taxon>
        <taxon>Clostridia</taxon>
        <taxon>Eubacteriales</taxon>
        <taxon>Clostridiaceae</taxon>
        <taxon>Oxobacter</taxon>
    </lineage>
</organism>
<protein>
    <submittedName>
        <fullName evidence="1">Uncharacterized protein</fullName>
    </submittedName>
</protein>
<sequence>MHNADIYKERNYKEFIRLNEHRRDSLILGSSKYKKYIEEDSYYNRELKFYIEKPKRWIFVPQHWIESFKLKDLERKSELKERLRRGAMPFIYFYMPHNNYKYPFPAVRCACRLKRGTKKIKFLDHTRAMIRALDSEFENFEIVEQPEDCIISGHRGIILRSRFTLKNHYGKDIEYLSRIVIINGTDFVYMIVLTGSMEGEYYCEEEFTQSIQSIKIM</sequence>
<evidence type="ECO:0000313" key="1">
    <source>
        <dbReference type="EMBL" id="KPU45566.1"/>
    </source>
</evidence>
<name>A0A0P8WSI6_9CLOT</name>
<gene>
    <name evidence="1" type="ORF">OXPF_07990</name>
</gene>
<reference evidence="1 2" key="1">
    <citation type="submission" date="2015-09" db="EMBL/GenBank/DDBJ databases">
        <title>Genome sequence of Oxobacter pfennigii DSM 3222.</title>
        <authorList>
            <person name="Poehlein A."/>
            <person name="Bengelsdorf F.R."/>
            <person name="Schiel-Bengelsdorf B."/>
            <person name="Duerre P."/>
            <person name="Daniel R."/>
        </authorList>
    </citation>
    <scope>NUCLEOTIDE SEQUENCE [LARGE SCALE GENOMIC DNA]</scope>
    <source>
        <strain evidence="1 2">DSM 3222</strain>
    </source>
</reference>
<dbReference type="EMBL" id="LKET01000021">
    <property type="protein sequence ID" value="KPU45566.1"/>
    <property type="molecule type" value="Genomic_DNA"/>
</dbReference>
<dbReference type="STRING" id="36849.OXPF_07990"/>
<dbReference type="Proteomes" id="UP000050326">
    <property type="component" value="Unassembled WGS sequence"/>
</dbReference>
<accession>A0A0P8WSI6</accession>
<dbReference type="AlphaFoldDB" id="A0A0P8WSI6"/>
<comment type="caution">
    <text evidence="1">The sequence shown here is derived from an EMBL/GenBank/DDBJ whole genome shotgun (WGS) entry which is preliminary data.</text>
</comment>
<proteinExistence type="predicted"/>
<evidence type="ECO:0000313" key="2">
    <source>
        <dbReference type="Proteomes" id="UP000050326"/>
    </source>
</evidence>